<dbReference type="PANTHER" id="PTHR23293">
    <property type="entry name" value="FAD SYNTHETASE-RELATED FMN ADENYLYLTRANSFERASE"/>
    <property type="match status" value="1"/>
</dbReference>
<evidence type="ECO:0000256" key="4">
    <source>
        <dbReference type="ARBA" id="ARBA00022643"/>
    </source>
</evidence>
<evidence type="ECO:0000256" key="8">
    <source>
        <dbReference type="ARBA" id="ARBA00022827"/>
    </source>
</evidence>
<dbReference type="Pfam" id="PF01507">
    <property type="entry name" value="PAPS_reduct"/>
    <property type="match status" value="1"/>
</dbReference>
<feature type="compositionally biased region" description="Basic and acidic residues" evidence="13">
    <location>
        <begin position="134"/>
        <end position="144"/>
    </location>
</feature>
<proteinExistence type="predicted"/>
<dbReference type="GO" id="GO:0005524">
    <property type="term" value="F:ATP binding"/>
    <property type="evidence" value="ECO:0007669"/>
    <property type="project" value="UniProtKB-KW"/>
</dbReference>
<evidence type="ECO:0000313" key="16">
    <source>
        <dbReference type="Proteomes" id="UP000299102"/>
    </source>
</evidence>
<evidence type="ECO:0000256" key="2">
    <source>
        <dbReference type="ARBA" id="ARBA00012393"/>
    </source>
</evidence>
<keyword evidence="9" id="KW-0067">ATP-binding</keyword>
<dbReference type="InterPro" id="IPR002500">
    <property type="entry name" value="PAPS_reduct_dom"/>
</dbReference>
<comment type="caution">
    <text evidence="15">The sequence shown here is derived from an EMBL/GenBank/DDBJ whole genome shotgun (WGS) entry which is preliminary data.</text>
</comment>
<comment type="catalytic activity">
    <reaction evidence="12">
        <text>FMN + ATP + H(+) = FAD + diphosphate</text>
        <dbReference type="Rhea" id="RHEA:17237"/>
        <dbReference type="ChEBI" id="CHEBI:15378"/>
        <dbReference type="ChEBI" id="CHEBI:30616"/>
        <dbReference type="ChEBI" id="CHEBI:33019"/>
        <dbReference type="ChEBI" id="CHEBI:57692"/>
        <dbReference type="ChEBI" id="CHEBI:58210"/>
        <dbReference type="EC" id="2.7.7.2"/>
    </reaction>
</comment>
<feature type="region of interest" description="Disordered" evidence="13">
    <location>
        <begin position="126"/>
        <end position="171"/>
    </location>
</feature>
<evidence type="ECO:0000256" key="6">
    <source>
        <dbReference type="ARBA" id="ARBA00022695"/>
    </source>
</evidence>
<gene>
    <name evidence="15" type="primary">flad1</name>
    <name evidence="15" type="ORF">EVAR_37826_1</name>
</gene>
<dbReference type="AlphaFoldDB" id="A0A4C1W778"/>
<dbReference type="GO" id="GO:0003919">
    <property type="term" value="F:FMN adenylyltransferase activity"/>
    <property type="evidence" value="ECO:0007669"/>
    <property type="project" value="UniProtKB-EC"/>
</dbReference>
<evidence type="ECO:0000256" key="11">
    <source>
        <dbReference type="ARBA" id="ARBA00031871"/>
    </source>
</evidence>
<evidence type="ECO:0000259" key="14">
    <source>
        <dbReference type="Pfam" id="PF01507"/>
    </source>
</evidence>
<dbReference type="GO" id="GO:0006747">
    <property type="term" value="P:FAD biosynthetic process"/>
    <property type="evidence" value="ECO:0007669"/>
    <property type="project" value="TreeGrafter"/>
</dbReference>
<name>A0A4C1W778_EUMVA</name>
<dbReference type="OrthoDB" id="270728at2759"/>
<organism evidence="15 16">
    <name type="scientific">Eumeta variegata</name>
    <name type="common">Bagworm moth</name>
    <name type="synonym">Eumeta japonica</name>
    <dbReference type="NCBI Taxonomy" id="151549"/>
    <lineage>
        <taxon>Eukaryota</taxon>
        <taxon>Metazoa</taxon>
        <taxon>Ecdysozoa</taxon>
        <taxon>Arthropoda</taxon>
        <taxon>Hexapoda</taxon>
        <taxon>Insecta</taxon>
        <taxon>Pterygota</taxon>
        <taxon>Neoptera</taxon>
        <taxon>Endopterygota</taxon>
        <taxon>Lepidoptera</taxon>
        <taxon>Glossata</taxon>
        <taxon>Ditrysia</taxon>
        <taxon>Tineoidea</taxon>
        <taxon>Psychidae</taxon>
        <taxon>Oiketicinae</taxon>
        <taxon>Eumeta</taxon>
    </lineage>
</organism>
<evidence type="ECO:0000313" key="15">
    <source>
        <dbReference type="EMBL" id="GBP46921.1"/>
    </source>
</evidence>
<feature type="domain" description="Phosphoadenosine phosphosulphate reductase" evidence="14">
    <location>
        <begin position="20"/>
        <end position="95"/>
    </location>
</feature>
<keyword evidence="8" id="KW-0274">FAD</keyword>
<keyword evidence="7" id="KW-0547">Nucleotide-binding</keyword>
<dbReference type="SUPFAM" id="SSF52402">
    <property type="entry name" value="Adenine nucleotide alpha hydrolases-like"/>
    <property type="match status" value="1"/>
</dbReference>
<reference evidence="15 16" key="1">
    <citation type="journal article" date="2019" name="Commun. Biol.">
        <title>The bagworm genome reveals a unique fibroin gene that provides high tensile strength.</title>
        <authorList>
            <person name="Kono N."/>
            <person name="Nakamura H."/>
            <person name="Ohtoshi R."/>
            <person name="Tomita M."/>
            <person name="Numata K."/>
            <person name="Arakawa K."/>
        </authorList>
    </citation>
    <scope>NUCLEOTIDE SEQUENCE [LARGE SCALE GENOMIC DNA]</scope>
</reference>
<accession>A0A4C1W778</accession>
<evidence type="ECO:0000256" key="7">
    <source>
        <dbReference type="ARBA" id="ARBA00022741"/>
    </source>
</evidence>
<dbReference type="STRING" id="151549.A0A4C1W778"/>
<comment type="pathway">
    <text evidence="1">Cofactor biosynthesis; FAD biosynthesis; FAD from FMN: step 1/1.</text>
</comment>
<evidence type="ECO:0000256" key="13">
    <source>
        <dbReference type="SAM" id="MobiDB-lite"/>
    </source>
</evidence>
<dbReference type="PANTHER" id="PTHR23293:SF9">
    <property type="entry name" value="FAD SYNTHASE"/>
    <property type="match status" value="1"/>
</dbReference>
<keyword evidence="6" id="KW-0548">Nucleotidyltransferase</keyword>
<evidence type="ECO:0000256" key="5">
    <source>
        <dbReference type="ARBA" id="ARBA00022679"/>
    </source>
</evidence>
<dbReference type="Proteomes" id="UP000299102">
    <property type="component" value="Unassembled WGS sequence"/>
</dbReference>
<feature type="compositionally biased region" description="Polar residues" evidence="13">
    <location>
        <begin position="158"/>
        <end position="171"/>
    </location>
</feature>
<evidence type="ECO:0000256" key="9">
    <source>
        <dbReference type="ARBA" id="ARBA00022840"/>
    </source>
</evidence>
<dbReference type="InterPro" id="IPR014729">
    <property type="entry name" value="Rossmann-like_a/b/a_fold"/>
</dbReference>
<keyword evidence="4" id="KW-0288">FMN</keyword>
<evidence type="ECO:0000256" key="3">
    <source>
        <dbReference type="ARBA" id="ARBA00022630"/>
    </source>
</evidence>
<dbReference type="EMBL" id="BGZK01000491">
    <property type="protein sequence ID" value="GBP46921.1"/>
    <property type="molecule type" value="Genomic_DNA"/>
</dbReference>
<keyword evidence="5" id="KW-0808">Transferase</keyword>
<evidence type="ECO:0000256" key="1">
    <source>
        <dbReference type="ARBA" id="ARBA00004726"/>
    </source>
</evidence>
<evidence type="ECO:0000256" key="10">
    <source>
        <dbReference type="ARBA" id="ARBA00031145"/>
    </source>
</evidence>
<protein>
    <recommendedName>
        <fullName evidence="2">FAD synthase</fullName>
        <ecNumber evidence="2">2.7.7.2</ecNumber>
    </recommendedName>
    <alternativeName>
        <fullName evidence="10">FAD pyrophosphorylase</fullName>
    </alternativeName>
    <alternativeName>
        <fullName evidence="11">FMN adenylyltransferase</fullName>
    </alternativeName>
</protein>
<dbReference type="Gene3D" id="3.40.50.620">
    <property type="entry name" value="HUPs"/>
    <property type="match status" value="1"/>
</dbReference>
<keyword evidence="3" id="KW-0285">Flavoprotein</keyword>
<keyword evidence="16" id="KW-1185">Reference proteome</keyword>
<dbReference type="EC" id="2.7.7.2" evidence="2"/>
<sequence length="171" mass="19815">MTVEGDMKYALERILNGDKRLKASFMGTRKVDPHGADLNFMQETDANWPRLMRVSPLLNWSYHQIWSYIHARKVPYCQLYDKGYTSIGSILNTRPNPALVYTDSSNRISYLPAWKLKDPSQERAGRLVNGHNQNSDRDHDHDHSLINGNSHNKEHPYQNLSDSNSFQRNCL</sequence>
<evidence type="ECO:0000256" key="12">
    <source>
        <dbReference type="ARBA" id="ARBA00049494"/>
    </source>
</evidence>